<accession>A0A914VKK3</accession>
<evidence type="ECO:0000256" key="6">
    <source>
        <dbReference type="RuleBase" id="RU363126"/>
    </source>
</evidence>
<keyword evidence="2 6" id="KW-0812">Transmembrane</keyword>
<keyword evidence="6" id="KW-0406">Ion transport</keyword>
<comment type="similarity">
    <text evidence="5 6">Belongs to the anion channel-forming bestrophin (TC 1.A.46) family. Calcium-sensitive chloride channel subfamily.</text>
</comment>
<feature type="compositionally biased region" description="Polar residues" evidence="7">
    <location>
        <begin position="350"/>
        <end position="362"/>
    </location>
</feature>
<dbReference type="GO" id="GO:0034707">
    <property type="term" value="C:chloride channel complex"/>
    <property type="evidence" value="ECO:0007669"/>
    <property type="project" value="UniProtKB-KW"/>
</dbReference>
<comment type="subcellular location">
    <subcellularLocation>
        <location evidence="6">Cell membrane</location>
        <topology evidence="6">Multi-pass membrane protein</topology>
    </subcellularLocation>
    <subcellularLocation>
        <location evidence="1">Membrane</location>
    </subcellularLocation>
</comment>
<dbReference type="WBParaSite" id="PSAMB.scaffold208size65820.g3372.t2">
    <property type="protein sequence ID" value="PSAMB.scaffold208size65820.g3372.t2"/>
    <property type="gene ID" value="PSAMB.scaffold208size65820.g3372"/>
</dbReference>
<reference evidence="9" key="1">
    <citation type="submission" date="2022-11" db="UniProtKB">
        <authorList>
            <consortium name="WormBaseParasite"/>
        </authorList>
    </citation>
    <scope>IDENTIFICATION</scope>
</reference>
<dbReference type="GO" id="GO:0005254">
    <property type="term" value="F:chloride channel activity"/>
    <property type="evidence" value="ECO:0007669"/>
    <property type="project" value="UniProtKB-KW"/>
</dbReference>
<dbReference type="InterPro" id="IPR000615">
    <property type="entry name" value="Bestrophin"/>
</dbReference>
<evidence type="ECO:0000313" key="8">
    <source>
        <dbReference type="Proteomes" id="UP000887566"/>
    </source>
</evidence>
<evidence type="ECO:0000256" key="7">
    <source>
        <dbReference type="SAM" id="MobiDB-lite"/>
    </source>
</evidence>
<evidence type="ECO:0000313" key="9">
    <source>
        <dbReference type="WBParaSite" id="PSAMB.scaffold208size65820.g3372.t2"/>
    </source>
</evidence>
<keyword evidence="6" id="KW-0813">Transport</keyword>
<evidence type="ECO:0000256" key="3">
    <source>
        <dbReference type="ARBA" id="ARBA00022989"/>
    </source>
</evidence>
<keyword evidence="6" id="KW-1003">Cell membrane</keyword>
<keyword evidence="6" id="KW-0869">Chloride channel</keyword>
<keyword evidence="4 6" id="KW-0472">Membrane</keyword>
<feature type="transmembrane region" description="Helical" evidence="6">
    <location>
        <begin position="36"/>
        <end position="54"/>
    </location>
</feature>
<feature type="transmembrane region" description="Helical" evidence="6">
    <location>
        <begin position="273"/>
        <end position="290"/>
    </location>
</feature>
<keyword evidence="3 6" id="KW-1133">Transmembrane helix</keyword>
<evidence type="ECO:0000256" key="5">
    <source>
        <dbReference type="ARBA" id="ARBA00034769"/>
    </source>
</evidence>
<feature type="region of interest" description="Disordered" evidence="7">
    <location>
        <begin position="349"/>
        <end position="375"/>
    </location>
</feature>
<protein>
    <recommendedName>
        <fullName evidence="6">Bestrophin homolog</fullName>
    </recommendedName>
</protein>
<proteinExistence type="inferred from homology"/>
<dbReference type="Pfam" id="PF01062">
    <property type="entry name" value="Bestrophin"/>
    <property type="match status" value="1"/>
</dbReference>
<dbReference type="PANTHER" id="PTHR10736:SF0">
    <property type="entry name" value="BESTROPHIN HOMOLOG"/>
    <property type="match status" value="1"/>
</dbReference>
<dbReference type="InterPro" id="IPR021134">
    <property type="entry name" value="Bestrophin-like"/>
</dbReference>
<dbReference type="PANTHER" id="PTHR10736">
    <property type="entry name" value="BESTROPHIN"/>
    <property type="match status" value="1"/>
</dbReference>
<dbReference type="Proteomes" id="UP000887566">
    <property type="component" value="Unplaced"/>
</dbReference>
<keyword evidence="6" id="KW-0868">Chloride</keyword>
<sequence>MTITYTLDVSTSSFTSFTKLLFRWRGSIWKSVYKELILWLVFYFGLSCVYRLFLNKEQRAIFEDVVAFCLKYTDFIPLTFMLGFFITLVITRWWDMMRNIGWIDNISLYIATYIQGKSERARMIRRNILRYAVLIQALIYRDISIKVRRRFPTMETLQAAGFMSVKEMEALDSIVSPHRKYWVPAHWAMTAILRARQEGFIKSDHAVQDLLERVRSYRSSLALLLVYDWVPIPLVYTQMVVLIVRCYFLLALMARQYVTSDTRELKTASPIDLYFPIVSTIQFTFYIGWLKVAEALLNPMGDDDDDFEVNWILDRNLQMGLSVVDDAVGKEPPMERDMFWEDSQPEPLYSSDTACAPNNPQLGSAAENDMRDRSNSDVVKMVSRPSEKNIQYDGVSVRSVQPPVFVRSTSHTSSTRSNGLFTRLNCSPVLAVRRKFRQRHNSQMVKETPHEFYIENAHGIANPVPFVACDGVSIGSSIGSYDVIEAVDRLPKAENLIEKGNGNKVEPIKKAEKPEISWQPPQTQEIPADKWYLAVPHKNDDELSDVIEEEDEVSQKNDKN</sequence>
<evidence type="ECO:0000256" key="2">
    <source>
        <dbReference type="ARBA" id="ARBA00022692"/>
    </source>
</evidence>
<keyword evidence="8" id="KW-1185">Reference proteome</keyword>
<evidence type="ECO:0000256" key="4">
    <source>
        <dbReference type="ARBA" id="ARBA00023136"/>
    </source>
</evidence>
<dbReference type="GO" id="GO:0005886">
    <property type="term" value="C:plasma membrane"/>
    <property type="evidence" value="ECO:0007669"/>
    <property type="project" value="UniProtKB-SubCell"/>
</dbReference>
<name>A0A914VKK3_9BILA</name>
<feature type="transmembrane region" description="Helical" evidence="6">
    <location>
        <begin position="75"/>
        <end position="94"/>
    </location>
</feature>
<comment type="function">
    <text evidence="6">Forms chloride channels.</text>
</comment>
<feature type="transmembrane region" description="Helical" evidence="6">
    <location>
        <begin position="229"/>
        <end position="252"/>
    </location>
</feature>
<keyword evidence="6" id="KW-0407">Ion channel</keyword>
<dbReference type="AlphaFoldDB" id="A0A914VKK3"/>
<evidence type="ECO:0000256" key="1">
    <source>
        <dbReference type="ARBA" id="ARBA00004370"/>
    </source>
</evidence>
<organism evidence="8 9">
    <name type="scientific">Plectus sambesii</name>
    <dbReference type="NCBI Taxonomy" id="2011161"/>
    <lineage>
        <taxon>Eukaryota</taxon>
        <taxon>Metazoa</taxon>
        <taxon>Ecdysozoa</taxon>
        <taxon>Nematoda</taxon>
        <taxon>Chromadorea</taxon>
        <taxon>Plectida</taxon>
        <taxon>Plectina</taxon>
        <taxon>Plectoidea</taxon>
        <taxon>Plectidae</taxon>
        <taxon>Plectus</taxon>
    </lineage>
</organism>